<protein>
    <recommendedName>
        <fullName evidence="4">Cytochrome c oxidase subunit 2A</fullName>
    </recommendedName>
</protein>
<sequence>MFAEPQETPDQQQRVEAIVARGPTGAFAVAGTAVAIVLAIWLAFYLFVFLARGGA</sequence>
<organism evidence="2 3">
    <name type="scientific">Pseudoduganella flava</name>
    <dbReference type="NCBI Taxonomy" id="871742"/>
    <lineage>
        <taxon>Bacteria</taxon>
        <taxon>Pseudomonadati</taxon>
        <taxon>Pseudomonadota</taxon>
        <taxon>Betaproteobacteria</taxon>
        <taxon>Burkholderiales</taxon>
        <taxon>Oxalobacteraceae</taxon>
        <taxon>Telluria group</taxon>
        <taxon>Pseudoduganella</taxon>
    </lineage>
</organism>
<evidence type="ECO:0008006" key="4">
    <source>
        <dbReference type="Google" id="ProtNLM"/>
    </source>
</evidence>
<dbReference type="RefSeq" id="WP_199271932.1">
    <property type="nucleotide sequence ID" value="NZ_CP046904.1"/>
</dbReference>
<proteinExistence type="predicted"/>
<gene>
    <name evidence="2" type="ORF">IP92_01758</name>
</gene>
<name>A0A562PW26_9BURK</name>
<accession>A0A562PW26</accession>
<dbReference type="Proteomes" id="UP000315112">
    <property type="component" value="Unassembled WGS sequence"/>
</dbReference>
<keyword evidence="1" id="KW-0812">Transmembrane</keyword>
<dbReference type="AlphaFoldDB" id="A0A562PW26"/>
<comment type="caution">
    <text evidence="2">The sequence shown here is derived from an EMBL/GenBank/DDBJ whole genome shotgun (WGS) entry which is preliminary data.</text>
</comment>
<evidence type="ECO:0000313" key="3">
    <source>
        <dbReference type="Proteomes" id="UP000315112"/>
    </source>
</evidence>
<keyword evidence="1" id="KW-0472">Membrane</keyword>
<dbReference type="EMBL" id="VLKW01000003">
    <property type="protein sequence ID" value="TWI48370.1"/>
    <property type="molecule type" value="Genomic_DNA"/>
</dbReference>
<reference evidence="2 3" key="1">
    <citation type="journal article" date="2015" name="Stand. Genomic Sci.">
        <title>Genomic Encyclopedia of Bacterial and Archaeal Type Strains, Phase III: the genomes of soil and plant-associated and newly described type strains.</title>
        <authorList>
            <person name="Whitman W.B."/>
            <person name="Woyke T."/>
            <person name="Klenk H.P."/>
            <person name="Zhou Y."/>
            <person name="Lilburn T.G."/>
            <person name="Beck B.J."/>
            <person name="De Vos P."/>
            <person name="Vandamme P."/>
            <person name="Eisen J.A."/>
            <person name="Garrity G."/>
            <person name="Hugenholtz P."/>
            <person name="Kyrpides N.C."/>
        </authorList>
    </citation>
    <scope>NUCLEOTIDE SEQUENCE [LARGE SCALE GENOMIC DNA]</scope>
    <source>
        <strain evidence="2 3">CGMCC 1.10685</strain>
    </source>
</reference>
<evidence type="ECO:0000256" key="1">
    <source>
        <dbReference type="SAM" id="Phobius"/>
    </source>
</evidence>
<evidence type="ECO:0000313" key="2">
    <source>
        <dbReference type="EMBL" id="TWI48370.1"/>
    </source>
</evidence>
<feature type="transmembrane region" description="Helical" evidence="1">
    <location>
        <begin position="26"/>
        <end position="51"/>
    </location>
</feature>
<keyword evidence="1" id="KW-1133">Transmembrane helix</keyword>